<evidence type="ECO:0000313" key="3">
    <source>
        <dbReference type="EMBL" id="KIH58523.1"/>
    </source>
</evidence>
<keyword evidence="4" id="KW-1185">Reference proteome</keyword>
<keyword evidence="1" id="KW-0479">Metal-binding</keyword>
<dbReference type="SUPFAM" id="SSF57850">
    <property type="entry name" value="RING/U-box"/>
    <property type="match status" value="1"/>
</dbReference>
<dbReference type="Gene3D" id="3.30.40.10">
    <property type="entry name" value="Zinc/RING finger domain, C3HC4 (zinc finger)"/>
    <property type="match status" value="1"/>
</dbReference>
<evidence type="ECO:0000259" key="2">
    <source>
        <dbReference type="PROSITE" id="PS50271"/>
    </source>
</evidence>
<dbReference type="InterPro" id="IPR013083">
    <property type="entry name" value="Znf_RING/FYVE/PHD"/>
</dbReference>
<sequence>MQQGSSSQEHDDAGGLYAVVPLPTCPHLEQTADVPEAGIDAKSVCETCQCAAEPWVCLTCYKAHCGRYVHEHALMHHLAEPSHSMALSLADLTVWCYPCEAYVHNEKLIPAKSSAHISKFGEAMPH</sequence>
<dbReference type="EMBL" id="KN733026">
    <property type="protein sequence ID" value="KIH58523.1"/>
    <property type="molecule type" value="Genomic_DNA"/>
</dbReference>
<dbReference type="OrthoDB" id="424012at2759"/>
<organism evidence="3 4">
    <name type="scientific">Ancylostoma duodenale</name>
    <dbReference type="NCBI Taxonomy" id="51022"/>
    <lineage>
        <taxon>Eukaryota</taxon>
        <taxon>Metazoa</taxon>
        <taxon>Ecdysozoa</taxon>
        <taxon>Nematoda</taxon>
        <taxon>Chromadorea</taxon>
        <taxon>Rhabditida</taxon>
        <taxon>Rhabditina</taxon>
        <taxon>Rhabditomorpha</taxon>
        <taxon>Strongyloidea</taxon>
        <taxon>Ancylostomatidae</taxon>
        <taxon>Ancylostomatinae</taxon>
        <taxon>Ancylostoma</taxon>
    </lineage>
</organism>
<evidence type="ECO:0000256" key="1">
    <source>
        <dbReference type="PROSITE-ProRule" id="PRU00502"/>
    </source>
</evidence>
<dbReference type="InterPro" id="IPR001607">
    <property type="entry name" value="Znf_UBP"/>
</dbReference>
<dbReference type="Pfam" id="PF02148">
    <property type="entry name" value="zf-UBP"/>
    <property type="match status" value="1"/>
</dbReference>
<keyword evidence="1" id="KW-0862">Zinc</keyword>
<dbReference type="PANTHER" id="PTHR47665">
    <property type="entry name" value="HISTONE DEACETYLASE-LIKE PROTEIN"/>
    <property type="match status" value="1"/>
</dbReference>
<keyword evidence="3" id="KW-0378">Hydrolase</keyword>
<dbReference type="GO" id="GO:0008270">
    <property type="term" value="F:zinc ion binding"/>
    <property type="evidence" value="ECO:0007669"/>
    <property type="project" value="UniProtKB-KW"/>
</dbReference>
<feature type="domain" description="UBP-type" evidence="2">
    <location>
        <begin position="23"/>
        <end position="122"/>
    </location>
</feature>
<dbReference type="PANTHER" id="PTHR47665:SF1">
    <property type="entry name" value="HISTONE DEACETYLASE-LIKE PROTEIN"/>
    <property type="match status" value="1"/>
</dbReference>
<dbReference type="SMART" id="SM00290">
    <property type="entry name" value="ZnF_UBP"/>
    <property type="match status" value="1"/>
</dbReference>
<dbReference type="PROSITE" id="PS50271">
    <property type="entry name" value="ZF_UBP"/>
    <property type="match status" value="1"/>
</dbReference>
<keyword evidence="1" id="KW-0863">Zinc-finger</keyword>
<dbReference type="Proteomes" id="UP000054047">
    <property type="component" value="Unassembled WGS sequence"/>
</dbReference>
<dbReference type="AlphaFoldDB" id="A0A0C2CP72"/>
<accession>A0A0C2CP72</accession>
<protein>
    <submittedName>
        <fullName evidence="3">Zn-finger in ubiquitin-hydrolase and other protein</fullName>
    </submittedName>
</protein>
<evidence type="ECO:0000313" key="4">
    <source>
        <dbReference type="Proteomes" id="UP000054047"/>
    </source>
</evidence>
<name>A0A0C2CP72_9BILA</name>
<reference evidence="3 4" key="1">
    <citation type="submission" date="2013-12" db="EMBL/GenBank/DDBJ databases">
        <title>Draft genome of the parsitic nematode Ancylostoma duodenale.</title>
        <authorList>
            <person name="Mitreva M."/>
        </authorList>
    </citation>
    <scope>NUCLEOTIDE SEQUENCE [LARGE SCALE GENOMIC DNA]</scope>
    <source>
        <strain evidence="3 4">Zhejiang</strain>
    </source>
</reference>
<gene>
    <name evidence="3" type="ORF">ANCDUO_11270</name>
</gene>
<dbReference type="GO" id="GO:0016787">
    <property type="term" value="F:hydrolase activity"/>
    <property type="evidence" value="ECO:0007669"/>
    <property type="project" value="UniProtKB-KW"/>
</dbReference>
<proteinExistence type="predicted"/>